<evidence type="ECO:0000313" key="3">
    <source>
        <dbReference type="Proteomes" id="UP000197138"/>
    </source>
</evidence>
<protein>
    <submittedName>
        <fullName evidence="1">Uncharacterized protein</fullName>
    </submittedName>
</protein>
<organism evidence="1 3">
    <name type="scientific">Punica granatum</name>
    <name type="common">Pomegranate</name>
    <dbReference type="NCBI Taxonomy" id="22663"/>
    <lineage>
        <taxon>Eukaryota</taxon>
        <taxon>Viridiplantae</taxon>
        <taxon>Streptophyta</taxon>
        <taxon>Embryophyta</taxon>
        <taxon>Tracheophyta</taxon>
        <taxon>Spermatophyta</taxon>
        <taxon>Magnoliopsida</taxon>
        <taxon>eudicotyledons</taxon>
        <taxon>Gunneridae</taxon>
        <taxon>Pentapetalae</taxon>
        <taxon>rosids</taxon>
        <taxon>malvids</taxon>
        <taxon>Myrtales</taxon>
        <taxon>Lythraceae</taxon>
        <taxon>Punica</taxon>
    </lineage>
</organism>
<evidence type="ECO:0000313" key="4">
    <source>
        <dbReference type="Proteomes" id="UP000233551"/>
    </source>
</evidence>
<dbReference type="OrthoDB" id="1505174at2759"/>
<evidence type="ECO:0000313" key="2">
    <source>
        <dbReference type="EMBL" id="PKI51002.1"/>
    </source>
</evidence>
<keyword evidence="4" id="KW-1185">Reference proteome</keyword>
<sequence>MSHLQVQLQNLKSRIGVKPEVEENGRLLHLHKEIGGFNEWIVLTYNLQVLREVINENIKLRKEIFDLMGNLVRLVLIRCNVLKPEQCMTFPESSGDSKNGTWWAWLFAMLSPKLIQWPGPSLPSFPNIPGAPSFPIVPGAPSFPNPPQVPGFPGGASSGANQAAFLAWMGPMMANLQQQGICPPGGFAQLLATLTQAGGGSSGTGFPNPDQPGSFPFACTYPPFNFNKAA</sequence>
<dbReference type="EMBL" id="MTKT01001802">
    <property type="protein sequence ID" value="OWM84102.1"/>
    <property type="molecule type" value="Genomic_DNA"/>
</dbReference>
<name>A0A218XID3_PUNGR</name>
<reference evidence="1" key="2">
    <citation type="submission" date="2017-06" db="EMBL/GenBank/DDBJ databases">
        <title>The pomegranate genome and the genomics of punicalagin biosynthesis.</title>
        <authorList>
            <person name="Xu C."/>
        </authorList>
    </citation>
    <scope>NUCLEOTIDE SEQUENCE [LARGE SCALE GENOMIC DNA]</scope>
    <source>
        <tissue evidence="1">Fresh leaf</tissue>
    </source>
</reference>
<evidence type="ECO:0000313" key="1">
    <source>
        <dbReference type="EMBL" id="OWM84102.1"/>
    </source>
</evidence>
<reference evidence="3" key="1">
    <citation type="journal article" date="2017" name="Plant J.">
        <title>The pomegranate (Punica granatum L.) genome and the genomics of punicalagin biosynthesis.</title>
        <authorList>
            <person name="Qin G."/>
            <person name="Xu C."/>
            <person name="Ming R."/>
            <person name="Tang H."/>
            <person name="Guyot R."/>
            <person name="Kramer E.M."/>
            <person name="Hu Y."/>
            <person name="Yi X."/>
            <person name="Qi Y."/>
            <person name="Xu X."/>
            <person name="Gao Z."/>
            <person name="Pan H."/>
            <person name="Jian J."/>
            <person name="Tian Y."/>
            <person name="Yue Z."/>
            <person name="Xu Y."/>
        </authorList>
    </citation>
    <scope>NUCLEOTIDE SEQUENCE [LARGE SCALE GENOMIC DNA]</scope>
    <source>
        <strain evidence="3">cv. Dabenzi</strain>
    </source>
</reference>
<gene>
    <name evidence="1" type="ORF">CDL15_Pgr009349</name>
    <name evidence="2" type="ORF">CRG98_028599</name>
</gene>
<accession>A0A218XID3</accession>
<dbReference type="GeneID" id="116215950"/>
<dbReference type="Proteomes" id="UP000197138">
    <property type="component" value="Unassembled WGS sequence"/>
</dbReference>
<proteinExistence type="predicted"/>
<dbReference type="AlphaFoldDB" id="A0A218XID3"/>
<reference evidence="2 4" key="3">
    <citation type="submission" date="2017-11" db="EMBL/GenBank/DDBJ databases">
        <title>De-novo sequencing of pomegranate (Punica granatum L.) genome.</title>
        <authorList>
            <person name="Akparov Z."/>
            <person name="Amiraslanov A."/>
            <person name="Hajiyeva S."/>
            <person name="Abbasov M."/>
            <person name="Kaur K."/>
            <person name="Hamwieh A."/>
            <person name="Solovyev V."/>
            <person name="Salamov A."/>
            <person name="Braich B."/>
            <person name="Kosarev P."/>
            <person name="Mahmoud A."/>
            <person name="Hajiyev E."/>
            <person name="Babayeva S."/>
            <person name="Izzatullayeva V."/>
            <person name="Mammadov A."/>
            <person name="Mammadov A."/>
            <person name="Sharifova S."/>
            <person name="Ojaghi J."/>
            <person name="Eynullazada K."/>
            <person name="Bayramov B."/>
            <person name="Abdulazimova A."/>
            <person name="Shahmuradov I."/>
        </authorList>
    </citation>
    <scope>NUCLEOTIDE SEQUENCE [LARGE SCALE GENOMIC DNA]</scope>
    <source>
        <strain evidence="2">AG2017</strain>
        <strain evidence="4">cv. AG2017</strain>
        <tissue evidence="2">Leaf</tissue>
    </source>
</reference>
<dbReference type="EMBL" id="PGOL01002066">
    <property type="protein sequence ID" value="PKI51002.1"/>
    <property type="molecule type" value="Genomic_DNA"/>
</dbReference>
<dbReference type="Proteomes" id="UP000233551">
    <property type="component" value="Unassembled WGS sequence"/>
</dbReference>
<comment type="caution">
    <text evidence="1">The sequence shown here is derived from an EMBL/GenBank/DDBJ whole genome shotgun (WGS) entry which is preliminary data.</text>
</comment>